<protein>
    <submittedName>
        <fullName evidence="3">C-type lectin domain-containing protein</fullName>
    </submittedName>
</protein>
<reference evidence="4" key="1">
    <citation type="journal article" date="2019" name="Int. J. Syst. Evol. Microbiol.">
        <title>The Global Catalogue of Microorganisms (GCM) 10K type strain sequencing project: providing services to taxonomists for standard genome sequencing and annotation.</title>
        <authorList>
            <consortium name="The Broad Institute Genomics Platform"/>
            <consortium name="The Broad Institute Genome Sequencing Center for Infectious Disease"/>
            <person name="Wu L."/>
            <person name="Ma J."/>
        </authorList>
    </citation>
    <scope>NUCLEOTIDE SEQUENCE [LARGE SCALE GENOMIC DNA]</scope>
    <source>
        <strain evidence="4">KCTC 52368</strain>
    </source>
</reference>
<organism evidence="3 4">
    <name type="scientific">Croceitalea marina</name>
    <dbReference type="NCBI Taxonomy" id="1775166"/>
    <lineage>
        <taxon>Bacteria</taxon>
        <taxon>Pseudomonadati</taxon>
        <taxon>Bacteroidota</taxon>
        <taxon>Flavobacteriia</taxon>
        <taxon>Flavobacteriales</taxon>
        <taxon>Flavobacteriaceae</taxon>
        <taxon>Croceitalea</taxon>
    </lineage>
</organism>
<dbReference type="InterPro" id="IPR050111">
    <property type="entry name" value="C-type_lectin/snaclec_domain"/>
</dbReference>
<evidence type="ECO:0000313" key="4">
    <source>
        <dbReference type="Proteomes" id="UP001597526"/>
    </source>
</evidence>
<feature type="signal peptide" evidence="1">
    <location>
        <begin position="1"/>
        <end position="22"/>
    </location>
</feature>
<name>A0ABW5MW88_9FLAO</name>
<dbReference type="RefSeq" id="WP_377766561.1">
    <property type="nucleotide sequence ID" value="NZ_JBHULB010000008.1"/>
</dbReference>
<proteinExistence type="predicted"/>
<keyword evidence="1" id="KW-0732">Signal</keyword>
<dbReference type="EMBL" id="JBHULB010000008">
    <property type="protein sequence ID" value="MFD2587008.1"/>
    <property type="molecule type" value="Genomic_DNA"/>
</dbReference>
<dbReference type="InterPro" id="IPR016187">
    <property type="entry name" value="CTDL_fold"/>
</dbReference>
<keyword evidence="4" id="KW-1185">Reference proteome</keyword>
<evidence type="ECO:0000259" key="2">
    <source>
        <dbReference type="PROSITE" id="PS50041"/>
    </source>
</evidence>
<comment type="caution">
    <text evidence="3">The sequence shown here is derived from an EMBL/GenBank/DDBJ whole genome shotgun (WGS) entry which is preliminary data.</text>
</comment>
<dbReference type="CDD" id="cd03603">
    <property type="entry name" value="CLECT_VCBS"/>
    <property type="match status" value="1"/>
</dbReference>
<dbReference type="PROSITE" id="PS50041">
    <property type="entry name" value="C_TYPE_LECTIN_2"/>
    <property type="match status" value="1"/>
</dbReference>
<dbReference type="InterPro" id="IPR016186">
    <property type="entry name" value="C-type_lectin-like/link_sf"/>
</dbReference>
<dbReference type="InterPro" id="IPR034007">
    <property type="entry name" value="CTLD_bac"/>
</dbReference>
<feature type="chain" id="PRO_5046952147" evidence="1">
    <location>
        <begin position="23"/>
        <end position="472"/>
    </location>
</feature>
<dbReference type="Gene3D" id="3.10.100.10">
    <property type="entry name" value="Mannose-Binding Protein A, subunit A"/>
    <property type="match status" value="1"/>
</dbReference>
<accession>A0ABW5MW88</accession>
<dbReference type="InterPro" id="IPR001304">
    <property type="entry name" value="C-type_lectin-like"/>
</dbReference>
<dbReference type="SUPFAM" id="SSF56436">
    <property type="entry name" value="C-type lectin-like"/>
    <property type="match status" value="1"/>
</dbReference>
<dbReference type="Pfam" id="PF00059">
    <property type="entry name" value="Lectin_C"/>
    <property type="match status" value="1"/>
</dbReference>
<dbReference type="Proteomes" id="UP001597526">
    <property type="component" value="Unassembled WGS sequence"/>
</dbReference>
<sequence>MQTIQKILLILLILLWHTESYCQNTYADDFNTLAYSNNTGNSSFSSNWIESNETTSPTSGKIQITSNQLRFRNLDDVIITRDLDLTNAIAATLTFTYNRTNGDETLEVLLFDGTSYSVITTLNGSGSLSYSLNPNEISPNTSIRFQSGSGNWNGSEEILIDDILFNVQFPNNPPDIVGFGDDVMCPGDSKPIAKSISISDTDDTSTENVSVQISSGYVNGEDLLTLTGSHPNITASWDIVEGKLTLTGPALYTEFEAAILDVVYSSSGLNPSGTRQFSITVGEANFLPASQHYYEFVAAPGITWTVAETAAASRSYFGLQGYLATLTSQEEADFSGSQAAGFGWIGANDSAVEGEWRWVTGPEAGTQFWSGGVSGTELTYANWNGSEPNNCCGGENYAHIADPSVIRGGAPTGAWNDLPNTGGGGAYASQGYVVEYGGMPGDPVLNITLTTKIIFSCTIITNRRITYRVKRN</sequence>
<evidence type="ECO:0000313" key="3">
    <source>
        <dbReference type="EMBL" id="MFD2587008.1"/>
    </source>
</evidence>
<dbReference type="PANTHER" id="PTHR22803">
    <property type="entry name" value="MANNOSE, PHOSPHOLIPASE, LECTIN RECEPTOR RELATED"/>
    <property type="match status" value="1"/>
</dbReference>
<evidence type="ECO:0000256" key="1">
    <source>
        <dbReference type="SAM" id="SignalP"/>
    </source>
</evidence>
<gene>
    <name evidence="3" type="ORF">ACFSQJ_08700</name>
</gene>
<feature type="domain" description="C-type lectin" evidence="2">
    <location>
        <begin position="289"/>
        <end position="417"/>
    </location>
</feature>